<dbReference type="PANTHER" id="PTHR43130">
    <property type="entry name" value="ARAC-FAMILY TRANSCRIPTIONAL REGULATOR"/>
    <property type="match status" value="1"/>
</dbReference>
<dbReference type="PANTHER" id="PTHR43130:SF3">
    <property type="entry name" value="HTH-TYPE TRANSCRIPTIONAL REGULATOR RV1931C"/>
    <property type="match status" value="1"/>
</dbReference>
<keyword evidence="2" id="KW-0238">DNA-binding</keyword>
<dbReference type="InterPro" id="IPR029062">
    <property type="entry name" value="Class_I_gatase-like"/>
</dbReference>
<dbReference type="Pfam" id="PF12833">
    <property type="entry name" value="HTH_18"/>
    <property type="match status" value="1"/>
</dbReference>
<evidence type="ECO:0000259" key="5">
    <source>
        <dbReference type="PROSITE" id="PS01124"/>
    </source>
</evidence>
<evidence type="ECO:0000256" key="3">
    <source>
        <dbReference type="ARBA" id="ARBA00023163"/>
    </source>
</evidence>
<feature type="domain" description="HTH araC/xylS-type" evidence="5">
    <location>
        <begin position="213"/>
        <end position="312"/>
    </location>
</feature>
<evidence type="ECO:0000313" key="6">
    <source>
        <dbReference type="EMBL" id="GGO44557.1"/>
    </source>
</evidence>
<feature type="region of interest" description="Disordered" evidence="4">
    <location>
        <begin position="314"/>
        <end position="341"/>
    </location>
</feature>
<dbReference type="InterPro" id="IPR002818">
    <property type="entry name" value="DJ-1/PfpI"/>
</dbReference>
<dbReference type="EMBL" id="BMNG01000006">
    <property type="protein sequence ID" value="GGO44557.1"/>
    <property type="molecule type" value="Genomic_DNA"/>
</dbReference>
<dbReference type="SUPFAM" id="SSF52317">
    <property type="entry name" value="Class I glutamine amidotransferase-like"/>
    <property type="match status" value="1"/>
</dbReference>
<feature type="compositionally biased region" description="Low complexity" evidence="4">
    <location>
        <begin position="314"/>
        <end position="331"/>
    </location>
</feature>
<proteinExistence type="predicted"/>
<dbReference type="InterPro" id="IPR018060">
    <property type="entry name" value="HTH_AraC"/>
</dbReference>
<dbReference type="InterPro" id="IPR020449">
    <property type="entry name" value="Tscrpt_reg_AraC-type_HTH"/>
</dbReference>
<dbReference type="Proteomes" id="UP000656881">
    <property type="component" value="Unassembled WGS sequence"/>
</dbReference>
<keyword evidence="7" id="KW-1185">Reference proteome</keyword>
<reference evidence="7" key="1">
    <citation type="journal article" date="2019" name="Int. J. Syst. Evol. Microbiol.">
        <title>The Global Catalogue of Microorganisms (GCM) 10K type strain sequencing project: providing services to taxonomists for standard genome sequencing and annotation.</title>
        <authorList>
            <consortium name="The Broad Institute Genomics Platform"/>
            <consortium name="The Broad Institute Genome Sequencing Center for Infectious Disease"/>
            <person name="Wu L."/>
            <person name="Ma J."/>
        </authorList>
    </citation>
    <scope>NUCLEOTIDE SEQUENCE [LARGE SCALE GENOMIC DNA]</scope>
    <source>
        <strain evidence="7">CGMCC 4.7349</strain>
    </source>
</reference>
<evidence type="ECO:0000256" key="1">
    <source>
        <dbReference type="ARBA" id="ARBA00023015"/>
    </source>
</evidence>
<protein>
    <submittedName>
        <fullName evidence="6">AraC family transcriptional regulator</fullName>
    </submittedName>
</protein>
<dbReference type="SUPFAM" id="SSF46689">
    <property type="entry name" value="Homeodomain-like"/>
    <property type="match status" value="2"/>
</dbReference>
<dbReference type="InterPro" id="IPR052158">
    <property type="entry name" value="INH-QAR"/>
</dbReference>
<dbReference type="RefSeq" id="WP_189174340.1">
    <property type="nucleotide sequence ID" value="NZ_BMNG01000006.1"/>
</dbReference>
<evidence type="ECO:0000256" key="2">
    <source>
        <dbReference type="ARBA" id="ARBA00023125"/>
    </source>
</evidence>
<keyword evidence="3" id="KW-0804">Transcription</keyword>
<dbReference type="Gene3D" id="3.40.50.880">
    <property type="match status" value="1"/>
</dbReference>
<organism evidence="6 7">
    <name type="scientific">Streptomyces lasiicapitis</name>
    <dbReference type="NCBI Taxonomy" id="1923961"/>
    <lineage>
        <taxon>Bacteria</taxon>
        <taxon>Bacillati</taxon>
        <taxon>Actinomycetota</taxon>
        <taxon>Actinomycetes</taxon>
        <taxon>Kitasatosporales</taxon>
        <taxon>Streptomycetaceae</taxon>
        <taxon>Streptomyces</taxon>
    </lineage>
</organism>
<comment type="caution">
    <text evidence="6">The sequence shown here is derived from an EMBL/GenBank/DDBJ whole genome shotgun (WGS) entry which is preliminary data.</text>
</comment>
<feature type="compositionally biased region" description="Pro residues" evidence="4">
    <location>
        <begin position="332"/>
        <end position="341"/>
    </location>
</feature>
<sequence length="341" mass="35485">MSVIALLVLDGVPAHQLTTPGLVLDAVARGASGDAYELRVCAVPRTVTTAEPAALTVTADWGVEGLESADTVVVAGHGGFLDEPPAGVAEALRDAVGRGCRVAAVGTGTFTLAAAGLLDGRRATTVWSHVPELAARHPRVDVDPAGTLVADGPFRTSAGFLGGLDVCLRLVEEDHGPAAAAATARRLVLPVYDEAGAARDELDRVLAETGGLEPTVQWLEAGLHRPLTLADIAAHARLSVRTLNRRFRAHTGLSPLQYLLRARLDRARRLLEHDQDATIEDIAVRVGFGSSASFRRHFRQATGMTPRDYRAAVAPAAPAAPVAPAATARPGAGPPEGGPSR</sequence>
<dbReference type="InterPro" id="IPR009057">
    <property type="entry name" value="Homeodomain-like_sf"/>
</dbReference>
<keyword evidence="1" id="KW-0805">Transcription regulation</keyword>
<dbReference type="PROSITE" id="PS01124">
    <property type="entry name" value="HTH_ARAC_FAMILY_2"/>
    <property type="match status" value="1"/>
</dbReference>
<dbReference type="Gene3D" id="1.10.10.60">
    <property type="entry name" value="Homeodomain-like"/>
    <property type="match status" value="2"/>
</dbReference>
<dbReference type="Pfam" id="PF01965">
    <property type="entry name" value="DJ-1_PfpI"/>
    <property type="match status" value="1"/>
</dbReference>
<evidence type="ECO:0000256" key="4">
    <source>
        <dbReference type="SAM" id="MobiDB-lite"/>
    </source>
</evidence>
<gene>
    <name evidence="6" type="ORF">GCM10012286_31090</name>
</gene>
<evidence type="ECO:0000313" key="7">
    <source>
        <dbReference type="Proteomes" id="UP000656881"/>
    </source>
</evidence>
<accession>A0ABQ2LY81</accession>
<dbReference type="PROSITE" id="PS00041">
    <property type="entry name" value="HTH_ARAC_FAMILY_1"/>
    <property type="match status" value="1"/>
</dbReference>
<name>A0ABQ2LY81_9ACTN</name>
<dbReference type="PRINTS" id="PR00032">
    <property type="entry name" value="HTHARAC"/>
</dbReference>
<dbReference type="SMART" id="SM00342">
    <property type="entry name" value="HTH_ARAC"/>
    <property type="match status" value="1"/>
</dbReference>
<dbReference type="InterPro" id="IPR018062">
    <property type="entry name" value="HTH_AraC-typ_CS"/>
</dbReference>